<dbReference type="CDD" id="cd08899">
    <property type="entry name" value="SRPBCC_CalC_Aha1-like_6"/>
    <property type="match status" value="1"/>
</dbReference>
<dbReference type="AlphaFoldDB" id="A0A9W6VIG6"/>
<dbReference type="Proteomes" id="UP001165136">
    <property type="component" value="Unassembled WGS sequence"/>
</dbReference>
<evidence type="ECO:0000259" key="2">
    <source>
        <dbReference type="Pfam" id="PF08327"/>
    </source>
</evidence>
<accession>A0A9W6VIG6</accession>
<sequence>MDAELETLGGKPVLRFERRLAHPVAKVWRAVTDPAEMAHWFPATVETELKTGAKIRFGFGDEAAVDDKLTEGEILEYDPPKVYMFRWNADVFRVEVVADGDGCLLYFSQTLGGGPAARLAAGRHAAGWDQCLDSLQARLDGREAEPFTEWLGAMERYIDRFGLGEGEVSGTSVHFARDLIWKPIDEVWQVLTGGEPVEPGGAAPLPATNGYVPAGQVTKVEAPRLLEYSSGDGLVRWEITADPRLGVRVELTQQQPADVVTALAAWHTQLELFFAAVHGEIRCPWPEDRTEQLKKHYREQLKGTQT</sequence>
<dbReference type="Gene3D" id="3.30.530.20">
    <property type="match status" value="2"/>
</dbReference>
<dbReference type="RefSeq" id="WP_285488385.1">
    <property type="nucleotide sequence ID" value="NZ_BSTI01000011.1"/>
</dbReference>
<evidence type="ECO:0000256" key="1">
    <source>
        <dbReference type="ARBA" id="ARBA00006817"/>
    </source>
</evidence>
<gene>
    <name evidence="3" type="ORF">Atai01_50560</name>
</gene>
<protein>
    <recommendedName>
        <fullName evidence="2">Activator of Hsp90 ATPase homologue 1/2-like C-terminal domain-containing protein</fullName>
    </recommendedName>
</protein>
<comment type="caution">
    <text evidence="3">The sequence shown here is derived from an EMBL/GenBank/DDBJ whole genome shotgun (WGS) entry which is preliminary data.</text>
</comment>
<reference evidence="3" key="1">
    <citation type="submission" date="2023-03" db="EMBL/GenBank/DDBJ databases">
        <title>Amycolatopsis taiwanensis NBRC 103393.</title>
        <authorList>
            <person name="Ichikawa N."/>
            <person name="Sato H."/>
            <person name="Tonouchi N."/>
        </authorList>
    </citation>
    <scope>NUCLEOTIDE SEQUENCE</scope>
    <source>
        <strain evidence="3">NBRC 103393</strain>
    </source>
</reference>
<dbReference type="SUPFAM" id="SSF55961">
    <property type="entry name" value="Bet v1-like"/>
    <property type="match status" value="2"/>
</dbReference>
<evidence type="ECO:0000313" key="3">
    <source>
        <dbReference type="EMBL" id="GLY68437.1"/>
    </source>
</evidence>
<keyword evidence="4" id="KW-1185">Reference proteome</keyword>
<name>A0A9W6VIG6_9PSEU</name>
<dbReference type="InterPro" id="IPR013538">
    <property type="entry name" value="ASHA1/2-like_C"/>
</dbReference>
<comment type="similarity">
    <text evidence="1">Belongs to the AHA1 family.</text>
</comment>
<proteinExistence type="inferred from homology"/>
<dbReference type="InterPro" id="IPR023393">
    <property type="entry name" value="START-like_dom_sf"/>
</dbReference>
<dbReference type="Pfam" id="PF08327">
    <property type="entry name" value="AHSA1"/>
    <property type="match status" value="1"/>
</dbReference>
<evidence type="ECO:0000313" key="4">
    <source>
        <dbReference type="Proteomes" id="UP001165136"/>
    </source>
</evidence>
<organism evidence="3 4">
    <name type="scientific">Amycolatopsis taiwanensis</name>
    <dbReference type="NCBI Taxonomy" id="342230"/>
    <lineage>
        <taxon>Bacteria</taxon>
        <taxon>Bacillati</taxon>
        <taxon>Actinomycetota</taxon>
        <taxon>Actinomycetes</taxon>
        <taxon>Pseudonocardiales</taxon>
        <taxon>Pseudonocardiaceae</taxon>
        <taxon>Amycolatopsis</taxon>
    </lineage>
</organism>
<feature type="domain" description="Activator of Hsp90 ATPase homologue 1/2-like C-terminal" evidence="2">
    <location>
        <begin position="22"/>
        <end position="139"/>
    </location>
</feature>
<dbReference type="EMBL" id="BSTI01000011">
    <property type="protein sequence ID" value="GLY68437.1"/>
    <property type="molecule type" value="Genomic_DNA"/>
</dbReference>